<evidence type="ECO:0000313" key="4">
    <source>
        <dbReference type="Proteomes" id="UP000319817"/>
    </source>
</evidence>
<dbReference type="RefSeq" id="WP_145415976.1">
    <property type="nucleotide sequence ID" value="NZ_CP036526.1"/>
</dbReference>
<feature type="compositionally biased region" description="Gly residues" evidence="1">
    <location>
        <begin position="105"/>
        <end position="129"/>
    </location>
</feature>
<feature type="region of interest" description="Disordered" evidence="1">
    <location>
        <begin position="105"/>
        <end position="143"/>
    </location>
</feature>
<name>A0A517NMS3_9BACT</name>
<sequence precursor="true">MPHNAQQLSKAICMLFIGTVLANSLALGDPIRTDQVQDSEVAVSFFEAIDGEQIQVRFIPVDAFHGNILIHNQTDTPLTIQLPTAFAAVPVLAQLGGFGQGQQGFGQQAAGGGANQAVGGGVDQGGQAGGNNRNPGGFMRIAPDRPRKLKASTVCLEHGKPEPNPRIKYTIMPIDKYSSDERIAKLCSDLSQRKLPRNVAQAAAWRLANGLPWKEIASLNRMESKYLGNIRFFTAREIDQAKEFVDSFDQPTSERELTATR</sequence>
<gene>
    <name evidence="3" type="ORF">K239x_03690</name>
</gene>
<protein>
    <recommendedName>
        <fullName evidence="5">Secreted protein</fullName>
    </recommendedName>
</protein>
<evidence type="ECO:0000313" key="3">
    <source>
        <dbReference type="EMBL" id="QDT08430.1"/>
    </source>
</evidence>
<reference evidence="3 4" key="1">
    <citation type="submission" date="2019-02" db="EMBL/GenBank/DDBJ databases">
        <title>Deep-cultivation of Planctomycetes and their phenomic and genomic characterization uncovers novel biology.</title>
        <authorList>
            <person name="Wiegand S."/>
            <person name="Jogler M."/>
            <person name="Boedeker C."/>
            <person name="Pinto D."/>
            <person name="Vollmers J."/>
            <person name="Rivas-Marin E."/>
            <person name="Kohn T."/>
            <person name="Peeters S.H."/>
            <person name="Heuer A."/>
            <person name="Rast P."/>
            <person name="Oberbeckmann S."/>
            <person name="Bunk B."/>
            <person name="Jeske O."/>
            <person name="Meyerdierks A."/>
            <person name="Storesund J.E."/>
            <person name="Kallscheuer N."/>
            <person name="Luecker S."/>
            <person name="Lage O.M."/>
            <person name="Pohl T."/>
            <person name="Merkel B.J."/>
            <person name="Hornburger P."/>
            <person name="Mueller R.-W."/>
            <person name="Bruemmer F."/>
            <person name="Labrenz M."/>
            <person name="Spormann A.M."/>
            <person name="Op den Camp H."/>
            <person name="Overmann J."/>
            <person name="Amann R."/>
            <person name="Jetten M.S.M."/>
            <person name="Mascher T."/>
            <person name="Medema M.H."/>
            <person name="Devos D.P."/>
            <person name="Kaster A.-K."/>
            <person name="Ovreas L."/>
            <person name="Rohde M."/>
            <person name="Galperin M.Y."/>
            <person name="Jogler C."/>
        </authorList>
    </citation>
    <scope>NUCLEOTIDE SEQUENCE [LARGE SCALE GENOMIC DNA]</scope>
    <source>
        <strain evidence="3 4">K23_9</strain>
    </source>
</reference>
<evidence type="ECO:0008006" key="5">
    <source>
        <dbReference type="Google" id="ProtNLM"/>
    </source>
</evidence>
<evidence type="ECO:0000256" key="2">
    <source>
        <dbReference type="SAM" id="SignalP"/>
    </source>
</evidence>
<keyword evidence="2" id="KW-0732">Signal</keyword>
<dbReference type="AlphaFoldDB" id="A0A517NMS3"/>
<accession>A0A517NMS3</accession>
<dbReference type="OrthoDB" id="257181at2"/>
<proteinExistence type="predicted"/>
<feature type="signal peptide" evidence="2">
    <location>
        <begin position="1"/>
        <end position="22"/>
    </location>
</feature>
<dbReference type="EMBL" id="CP036526">
    <property type="protein sequence ID" value="QDT08430.1"/>
    <property type="molecule type" value="Genomic_DNA"/>
</dbReference>
<organism evidence="3 4">
    <name type="scientific">Stieleria marina</name>
    <dbReference type="NCBI Taxonomy" id="1930275"/>
    <lineage>
        <taxon>Bacteria</taxon>
        <taxon>Pseudomonadati</taxon>
        <taxon>Planctomycetota</taxon>
        <taxon>Planctomycetia</taxon>
        <taxon>Pirellulales</taxon>
        <taxon>Pirellulaceae</taxon>
        <taxon>Stieleria</taxon>
    </lineage>
</organism>
<evidence type="ECO:0000256" key="1">
    <source>
        <dbReference type="SAM" id="MobiDB-lite"/>
    </source>
</evidence>
<feature type="chain" id="PRO_5021750501" description="Secreted protein" evidence="2">
    <location>
        <begin position="23"/>
        <end position="261"/>
    </location>
</feature>
<keyword evidence="4" id="KW-1185">Reference proteome</keyword>
<dbReference type="Proteomes" id="UP000319817">
    <property type="component" value="Chromosome"/>
</dbReference>